<keyword evidence="3" id="KW-1185">Reference proteome</keyword>
<dbReference type="SUPFAM" id="SSF51430">
    <property type="entry name" value="NAD(P)-linked oxidoreductase"/>
    <property type="match status" value="1"/>
</dbReference>
<evidence type="ECO:0000313" key="3">
    <source>
        <dbReference type="Proteomes" id="UP000291078"/>
    </source>
</evidence>
<dbReference type="RefSeq" id="WP_130390141.1">
    <property type="nucleotide sequence ID" value="NZ_SGXM01000001.1"/>
</dbReference>
<name>A0A4Q7S9K4_9BURK</name>
<dbReference type="InterPro" id="IPR036812">
    <property type="entry name" value="NAD(P)_OxRdtase_dom_sf"/>
</dbReference>
<dbReference type="PANTHER" id="PTHR43312:SF1">
    <property type="entry name" value="NADP-DEPENDENT OXIDOREDUCTASE DOMAIN-CONTAINING PROTEIN"/>
    <property type="match status" value="1"/>
</dbReference>
<comment type="caution">
    <text evidence="2">The sequence shown here is derived from an EMBL/GenBank/DDBJ whole genome shotgun (WGS) entry which is preliminary data.</text>
</comment>
<evidence type="ECO:0000313" key="2">
    <source>
        <dbReference type="EMBL" id="RZT42152.1"/>
    </source>
</evidence>
<dbReference type="Pfam" id="PF00248">
    <property type="entry name" value="Aldo_ket_red"/>
    <property type="match status" value="1"/>
</dbReference>
<proteinExistence type="predicted"/>
<dbReference type="Gene3D" id="3.20.20.100">
    <property type="entry name" value="NADP-dependent oxidoreductase domain"/>
    <property type="match status" value="1"/>
</dbReference>
<dbReference type="OrthoDB" id="9768851at2"/>
<accession>A0A4Q7S9K4</accession>
<evidence type="ECO:0000259" key="1">
    <source>
        <dbReference type="Pfam" id="PF00248"/>
    </source>
</evidence>
<feature type="domain" description="NADP-dependent oxidoreductase" evidence="1">
    <location>
        <begin position="5"/>
        <end position="169"/>
    </location>
</feature>
<dbReference type="InterPro" id="IPR053135">
    <property type="entry name" value="AKR2_Oxidoreductase"/>
</dbReference>
<dbReference type="AlphaFoldDB" id="A0A4Q7S9K4"/>
<dbReference type="PANTHER" id="PTHR43312">
    <property type="entry name" value="D-THREO-ALDOSE 1-DEHYDROGENASE"/>
    <property type="match status" value="1"/>
</dbReference>
<reference evidence="2 3" key="1">
    <citation type="journal article" date="2015" name="Stand. Genomic Sci.">
        <title>Genomic Encyclopedia of Bacterial and Archaeal Type Strains, Phase III: the genomes of soil and plant-associated and newly described type strains.</title>
        <authorList>
            <person name="Whitman W.B."/>
            <person name="Woyke T."/>
            <person name="Klenk H.P."/>
            <person name="Zhou Y."/>
            <person name="Lilburn T.G."/>
            <person name="Beck B.J."/>
            <person name="De Vos P."/>
            <person name="Vandamme P."/>
            <person name="Eisen J.A."/>
            <person name="Garrity G."/>
            <person name="Hugenholtz P."/>
            <person name="Kyrpides N.C."/>
        </authorList>
    </citation>
    <scope>NUCLEOTIDE SEQUENCE [LARGE SCALE GENOMIC DNA]</scope>
    <source>
        <strain evidence="2 3">ASC-9842</strain>
    </source>
</reference>
<sequence>MSGLGFGCGAMLGRVGRAQALRALEVAYDNGITHFDVARSYGFGEAEMLLGQFLRGKQDRVTLTTKFGIMPPRATSSLGFAKTAARTVLSRLPGGRQIARAAARKMLSHRDYSPAYARACLETSLRQLGVERLDNYLVHDPGEQDLSEELMQCLDDARRDGKIGRWGIAVDRHPVLSCPPALRAQALLYEANLNVLDALCKVPQAEGRPVFLARPFGGGGDAIDGAMRRPPIRQAVQSLGLGHLDDHALAMHFALSQAGPTGMVVTSMFTEAHLRQNVALVRQFHALGDRGLALAPTILRAVCPANCPRDCARKPLATALGVAAAVPVSLLLD</sequence>
<dbReference type="Proteomes" id="UP000291078">
    <property type="component" value="Unassembled WGS sequence"/>
</dbReference>
<protein>
    <submittedName>
        <fullName evidence="2">Aryl-alcohol dehydrogenase-like predicted oxidoreductase</fullName>
    </submittedName>
</protein>
<dbReference type="EMBL" id="SGXM01000001">
    <property type="protein sequence ID" value="RZT42152.1"/>
    <property type="molecule type" value="Genomic_DNA"/>
</dbReference>
<dbReference type="InterPro" id="IPR023210">
    <property type="entry name" value="NADP_OxRdtase_dom"/>
</dbReference>
<organism evidence="2 3">
    <name type="scientific">Cupriavidus agavae</name>
    <dbReference type="NCBI Taxonomy" id="1001822"/>
    <lineage>
        <taxon>Bacteria</taxon>
        <taxon>Pseudomonadati</taxon>
        <taxon>Pseudomonadota</taxon>
        <taxon>Betaproteobacteria</taxon>
        <taxon>Burkholderiales</taxon>
        <taxon>Burkholderiaceae</taxon>
        <taxon>Cupriavidus</taxon>
    </lineage>
</organism>
<gene>
    <name evidence="2" type="ORF">EV147_1174</name>
</gene>